<dbReference type="GO" id="GO:0016491">
    <property type="term" value="F:oxidoreductase activity"/>
    <property type="evidence" value="ECO:0007669"/>
    <property type="project" value="UniProtKB-KW"/>
</dbReference>
<keyword evidence="5" id="KW-1185">Reference proteome</keyword>
<dbReference type="CDD" id="cd05233">
    <property type="entry name" value="SDR_c"/>
    <property type="match status" value="1"/>
</dbReference>
<evidence type="ECO:0000256" key="3">
    <source>
        <dbReference type="ARBA" id="ARBA00023002"/>
    </source>
</evidence>
<evidence type="ECO:0000256" key="1">
    <source>
        <dbReference type="ARBA" id="ARBA00006484"/>
    </source>
</evidence>
<dbReference type="FunFam" id="3.40.50.720:FF:000084">
    <property type="entry name" value="Short-chain dehydrogenase reductase"/>
    <property type="match status" value="1"/>
</dbReference>
<sequence>MASLEGKIIAVTGAASGMGLAITKLVVSRGATVSLADMNLQALETVVGELPGKNHICTKVDVRKENDVNHWIEKTVEKFGRLDGAVNFAGVCLMKTILDTTEADWDWNVDINAKGVFFCTKTQLKIMKSGASILSRRAHIVDGQIGWPELGSYCASEHAVIGLSRTAAKEHPDLRINCIAAGVVDTPMTENDPTETNKEVAAQLQKRKAKPIEIASVVAFLLSDEATFVTGAVYNVDGGYVC</sequence>
<dbReference type="PANTHER" id="PTHR24321:SF8">
    <property type="entry name" value="ESTRADIOL 17-BETA-DEHYDROGENASE 8-RELATED"/>
    <property type="match status" value="1"/>
</dbReference>
<gene>
    <name evidence="4" type="ORF">DM02DRAFT_709529</name>
</gene>
<dbReference type="SUPFAM" id="SSF51735">
    <property type="entry name" value="NAD(P)-binding Rossmann-fold domains"/>
    <property type="match status" value="1"/>
</dbReference>
<reference evidence="4 5" key="1">
    <citation type="journal article" date="2018" name="Sci. Rep.">
        <title>Comparative genomics provides insights into the lifestyle and reveals functional heterogeneity of dark septate endophytic fungi.</title>
        <authorList>
            <person name="Knapp D.G."/>
            <person name="Nemeth J.B."/>
            <person name="Barry K."/>
            <person name="Hainaut M."/>
            <person name="Henrissat B."/>
            <person name="Johnson J."/>
            <person name="Kuo A."/>
            <person name="Lim J.H.P."/>
            <person name="Lipzen A."/>
            <person name="Nolan M."/>
            <person name="Ohm R.A."/>
            <person name="Tamas L."/>
            <person name="Grigoriev I.V."/>
            <person name="Spatafora J.W."/>
            <person name="Nagy L.G."/>
            <person name="Kovacs G.M."/>
        </authorList>
    </citation>
    <scope>NUCLEOTIDE SEQUENCE [LARGE SCALE GENOMIC DNA]</scope>
    <source>
        <strain evidence="4 5">DSE2036</strain>
    </source>
</reference>
<proteinExistence type="inferred from homology"/>
<evidence type="ECO:0000313" key="5">
    <source>
        <dbReference type="Proteomes" id="UP000244855"/>
    </source>
</evidence>
<protein>
    <submittedName>
        <fullName evidence="4">Short chain dehydrogenase family protein</fullName>
    </submittedName>
</protein>
<dbReference type="Proteomes" id="UP000244855">
    <property type="component" value="Unassembled WGS sequence"/>
</dbReference>
<evidence type="ECO:0000313" key="4">
    <source>
        <dbReference type="EMBL" id="PVI00085.1"/>
    </source>
</evidence>
<dbReference type="InterPro" id="IPR036291">
    <property type="entry name" value="NAD(P)-bd_dom_sf"/>
</dbReference>
<keyword evidence="3" id="KW-0560">Oxidoreductase</keyword>
<dbReference type="STRING" id="97972.A0A2V1DS96"/>
<dbReference type="InterPro" id="IPR002347">
    <property type="entry name" value="SDR_fam"/>
</dbReference>
<dbReference type="AlphaFoldDB" id="A0A2V1DS96"/>
<dbReference type="Gene3D" id="3.40.50.720">
    <property type="entry name" value="NAD(P)-binding Rossmann-like Domain"/>
    <property type="match status" value="1"/>
</dbReference>
<dbReference type="OrthoDB" id="1669814at2759"/>
<evidence type="ECO:0000256" key="2">
    <source>
        <dbReference type="ARBA" id="ARBA00022857"/>
    </source>
</evidence>
<comment type="similarity">
    <text evidence="1">Belongs to the short-chain dehydrogenases/reductases (SDR) family.</text>
</comment>
<dbReference type="PANTHER" id="PTHR24321">
    <property type="entry name" value="DEHYDROGENASES, SHORT CHAIN"/>
    <property type="match status" value="1"/>
</dbReference>
<organism evidence="4 5">
    <name type="scientific">Periconia macrospinosa</name>
    <dbReference type="NCBI Taxonomy" id="97972"/>
    <lineage>
        <taxon>Eukaryota</taxon>
        <taxon>Fungi</taxon>
        <taxon>Dikarya</taxon>
        <taxon>Ascomycota</taxon>
        <taxon>Pezizomycotina</taxon>
        <taxon>Dothideomycetes</taxon>
        <taxon>Pleosporomycetidae</taxon>
        <taxon>Pleosporales</taxon>
        <taxon>Massarineae</taxon>
        <taxon>Periconiaceae</taxon>
        <taxon>Periconia</taxon>
    </lineage>
</organism>
<dbReference type="Pfam" id="PF13561">
    <property type="entry name" value="adh_short_C2"/>
    <property type="match status" value="1"/>
</dbReference>
<keyword evidence="2" id="KW-0521">NADP</keyword>
<accession>A0A2V1DS96</accession>
<dbReference type="PRINTS" id="PR00081">
    <property type="entry name" value="GDHRDH"/>
</dbReference>
<name>A0A2V1DS96_9PLEO</name>
<dbReference type="EMBL" id="KZ805379">
    <property type="protein sequence ID" value="PVI00085.1"/>
    <property type="molecule type" value="Genomic_DNA"/>
</dbReference>